<sequence length="369" mass="40788">MSTMANMTMELPNPQTPMAFFPPDLAWQITIALYSLVGASSVIIWDILTNLHTDIRMLKHSKANLSLAVYFVSRFSTLFYLLGETILQSQVTIHPCLNDELTPFDTLAAPLSHCENIHHLQALYPIAIPSTALLFFFRVRAMYEGNRLVVGFFSFMWFAVLAGSITPTIGVNATRIGSTNYCVNLGLAPYVSAACIVPFINDTLTFLATSWKLWQNAHVPQSIHNNVQVMVFGHHLPSFSKALLKDGQAYYLTTISLNLVTIALFFCNTSAVYKAFFGVPNVVLMNSMACHVYRNVRLGVYIGSTGTTTMSKNDRTSTILIGQGWNVNTNVARGNHVVNFDVELGDVSNGTIHGEDLHELGKTSNVRPV</sequence>
<protein>
    <submittedName>
        <fullName evidence="2">Uncharacterized protein</fullName>
    </submittedName>
</protein>
<feature type="transmembrane region" description="Helical" evidence="1">
    <location>
        <begin position="148"/>
        <end position="169"/>
    </location>
</feature>
<dbReference type="AlphaFoldDB" id="A0A8H4VQ09"/>
<keyword evidence="3" id="KW-1185">Reference proteome</keyword>
<evidence type="ECO:0000256" key="1">
    <source>
        <dbReference type="SAM" id="Phobius"/>
    </source>
</evidence>
<evidence type="ECO:0000313" key="2">
    <source>
        <dbReference type="EMBL" id="KAF4618686.1"/>
    </source>
</evidence>
<organism evidence="2 3">
    <name type="scientific">Agrocybe pediades</name>
    <dbReference type="NCBI Taxonomy" id="84607"/>
    <lineage>
        <taxon>Eukaryota</taxon>
        <taxon>Fungi</taxon>
        <taxon>Dikarya</taxon>
        <taxon>Basidiomycota</taxon>
        <taxon>Agaricomycotina</taxon>
        <taxon>Agaricomycetes</taxon>
        <taxon>Agaricomycetidae</taxon>
        <taxon>Agaricales</taxon>
        <taxon>Agaricineae</taxon>
        <taxon>Strophariaceae</taxon>
        <taxon>Agrocybe</taxon>
    </lineage>
</organism>
<accession>A0A8H4VQ09</accession>
<dbReference type="Proteomes" id="UP000521872">
    <property type="component" value="Unassembled WGS sequence"/>
</dbReference>
<feature type="transmembrane region" description="Helical" evidence="1">
    <location>
        <begin position="249"/>
        <end position="267"/>
    </location>
</feature>
<keyword evidence="1" id="KW-0812">Transmembrane</keyword>
<feature type="transmembrane region" description="Helical" evidence="1">
    <location>
        <begin position="63"/>
        <end position="82"/>
    </location>
</feature>
<proteinExistence type="predicted"/>
<name>A0A8H4VQ09_9AGAR</name>
<feature type="transmembrane region" description="Helical" evidence="1">
    <location>
        <begin position="25"/>
        <end position="51"/>
    </location>
</feature>
<dbReference type="EMBL" id="JAACJL010000017">
    <property type="protein sequence ID" value="KAF4618686.1"/>
    <property type="molecule type" value="Genomic_DNA"/>
</dbReference>
<feature type="transmembrane region" description="Helical" evidence="1">
    <location>
        <begin position="122"/>
        <end position="141"/>
    </location>
</feature>
<gene>
    <name evidence="2" type="ORF">D9613_009933</name>
</gene>
<keyword evidence="1" id="KW-1133">Transmembrane helix</keyword>
<reference evidence="2 3" key="1">
    <citation type="submission" date="2019-12" db="EMBL/GenBank/DDBJ databases">
        <authorList>
            <person name="Floudas D."/>
            <person name="Bentzer J."/>
            <person name="Ahren D."/>
            <person name="Johansson T."/>
            <person name="Persson P."/>
            <person name="Tunlid A."/>
        </authorList>
    </citation>
    <scope>NUCLEOTIDE SEQUENCE [LARGE SCALE GENOMIC DNA]</scope>
    <source>
        <strain evidence="2 3">CBS 102.39</strain>
    </source>
</reference>
<evidence type="ECO:0000313" key="3">
    <source>
        <dbReference type="Proteomes" id="UP000521872"/>
    </source>
</evidence>
<keyword evidence="1" id="KW-0472">Membrane</keyword>
<comment type="caution">
    <text evidence="2">The sequence shown here is derived from an EMBL/GenBank/DDBJ whole genome shotgun (WGS) entry which is preliminary data.</text>
</comment>